<keyword evidence="1" id="KW-0732">Signal</keyword>
<feature type="signal peptide" evidence="1">
    <location>
        <begin position="1"/>
        <end position="26"/>
    </location>
</feature>
<organism evidence="2 3">
    <name type="scientific">Paraliobacillus quinghaiensis</name>
    <dbReference type="NCBI Taxonomy" id="470815"/>
    <lineage>
        <taxon>Bacteria</taxon>
        <taxon>Bacillati</taxon>
        <taxon>Bacillota</taxon>
        <taxon>Bacilli</taxon>
        <taxon>Bacillales</taxon>
        <taxon>Bacillaceae</taxon>
        <taxon>Paraliobacillus</taxon>
    </lineage>
</organism>
<dbReference type="RefSeq" id="WP_117156500.1">
    <property type="nucleotide sequence ID" value="NZ_BMLG01000018.1"/>
</dbReference>
<protein>
    <recommendedName>
        <fullName evidence="4">Peptidase M6</fullName>
    </recommendedName>
</protein>
<comment type="caution">
    <text evidence="2">The sequence shown here is derived from an EMBL/GenBank/DDBJ whole genome shotgun (WGS) entry which is preliminary data.</text>
</comment>
<dbReference type="AlphaFoldDB" id="A0A917TUU9"/>
<dbReference type="Gene3D" id="2.60.120.260">
    <property type="entry name" value="Galactose-binding domain-like"/>
    <property type="match status" value="1"/>
</dbReference>
<evidence type="ECO:0000313" key="2">
    <source>
        <dbReference type="EMBL" id="GGM38548.1"/>
    </source>
</evidence>
<dbReference type="EMBL" id="BMLG01000018">
    <property type="protein sequence ID" value="GGM38548.1"/>
    <property type="molecule type" value="Genomic_DNA"/>
</dbReference>
<evidence type="ECO:0000313" key="3">
    <source>
        <dbReference type="Proteomes" id="UP000618460"/>
    </source>
</evidence>
<reference evidence="2" key="1">
    <citation type="journal article" date="2014" name="Int. J. Syst. Evol. Microbiol.">
        <title>Complete genome sequence of Corynebacterium casei LMG S-19264T (=DSM 44701T), isolated from a smear-ripened cheese.</title>
        <authorList>
            <consortium name="US DOE Joint Genome Institute (JGI-PGF)"/>
            <person name="Walter F."/>
            <person name="Albersmeier A."/>
            <person name="Kalinowski J."/>
            <person name="Ruckert C."/>
        </authorList>
    </citation>
    <scope>NUCLEOTIDE SEQUENCE</scope>
    <source>
        <strain evidence="2">CGMCC 1.6333</strain>
    </source>
</reference>
<sequence>MKKKLTALASITALSFSLLAPSASFAEANTTKEWNVERYGDILDITADLNKQSSDEEFQKEAADKIKQAASEVNFDEAEGSESDSTDSTFTYDGGTKIFLDRDLGFKEFTLRSEGKNVEIWVANDLNYGYDRPADVVTQEQVDKLTEEFDTNIYPKTTAFFGTPETLDGSQSPLPGMVGLPEGYYEGSDKVIMLVDNVKDEGYYDPTYPFFVAGFFWQTLENYIDRNIITIDTNSWETRLESTFFSTTMHELQHLIHADNDGDETTWVNEGMSTFSEYLGGYGHSTGSINFLLDHPENSLVNWDEHVGAETGPETIADYGLVYLFTLYNYEQFGQEFIREVALSELNGIESFNAAYEANGINEDFQSVYEKFITALLIDEGQNVKEQKGQYGFETINLRELPVEDGKQRGMTVNLEKAKQYEKDGVPAWGADYKIFDFDEKIVDVTFEGTDFLPLSWETVADPLGSEEEVYWGGNGDEVDHNLIFEADLTNVSEATLSFDNFIDIEEHWDFGVVQVSTDGGQSWISLANENTTSEVVEEGYPTIKENVPGFTGHYDEWQQESFDLSAYAGQNIHISFRYLTDWGYNETGWFVDNIEVPEIGLSYDGSSVDSFQSKAQLAGDYVDYSVTFVNEDKHGKYQVFHVDPFNMTEQDNLTLRNMFKAGTTYMTTWYAAPEGSNNPVDFSYEVQLQEKGPKNTK</sequence>
<dbReference type="NCBIfam" id="NF038128">
    <property type="entry name" value="choice_anch_J"/>
    <property type="match status" value="1"/>
</dbReference>
<accession>A0A917TUU9</accession>
<dbReference type="Proteomes" id="UP000618460">
    <property type="component" value="Unassembled WGS sequence"/>
</dbReference>
<reference evidence="2" key="2">
    <citation type="submission" date="2020-09" db="EMBL/GenBank/DDBJ databases">
        <authorList>
            <person name="Sun Q."/>
            <person name="Zhou Y."/>
        </authorList>
    </citation>
    <scope>NUCLEOTIDE SEQUENCE</scope>
    <source>
        <strain evidence="2">CGMCC 1.6333</strain>
    </source>
</reference>
<proteinExistence type="predicted"/>
<name>A0A917TUU9_9BACI</name>
<dbReference type="OrthoDB" id="275270at2"/>
<dbReference type="Pfam" id="PF20773">
    <property type="entry name" value="InhA-like_MAM"/>
    <property type="match status" value="1"/>
</dbReference>
<evidence type="ECO:0008006" key="4">
    <source>
        <dbReference type="Google" id="ProtNLM"/>
    </source>
</evidence>
<keyword evidence="3" id="KW-1185">Reference proteome</keyword>
<gene>
    <name evidence="2" type="ORF">GCM10011351_25800</name>
</gene>
<feature type="chain" id="PRO_5037079891" description="Peptidase M6" evidence="1">
    <location>
        <begin position="27"/>
        <end position="698"/>
    </location>
</feature>
<evidence type="ECO:0000256" key="1">
    <source>
        <dbReference type="SAM" id="SignalP"/>
    </source>
</evidence>